<dbReference type="Proteomes" id="UP000799764">
    <property type="component" value="Unassembled WGS sequence"/>
</dbReference>
<evidence type="ECO:0000313" key="2">
    <source>
        <dbReference type="Proteomes" id="UP000799764"/>
    </source>
</evidence>
<dbReference type="EMBL" id="MU001508">
    <property type="protein sequence ID" value="KAF2440014.1"/>
    <property type="molecule type" value="Genomic_DNA"/>
</dbReference>
<gene>
    <name evidence="1" type="ORF">P171DRAFT_500887</name>
</gene>
<dbReference type="AlphaFoldDB" id="A0A9P4U6D3"/>
<proteinExistence type="predicted"/>
<reference evidence="1" key="1">
    <citation type="journal article" date="2020" name="Stud. Mycol.">
        <title>101 Dothideomycetes genomes: a test case for predicting lifestyles and emergence of pathogens.</title>
        <authorList>
            <person name="Haridas S."/>
            <person name="Albert R."/>
            <person name="Binder M."/>
            <person name="Bloem J."/>
            <person name="Labutti K."/>
            <person name="Salamov A."/>
            <person name="Andreopoulos B."/>
            <person name="Baker S."/>
            <person name="Barry K."/>
            <person name="Bills G."/>
            <person name="Bluhm B."/>
            <person name="Cannon C."/>
            <person name="Castanera R."/>
            <person name="Culley D."/>
            <person name="Daum C."/>
            <person name="Ezra D."/>
            <person name="Gonzalez J."/>
            <person name="Henrissat B."/>
            <person name="Kuo A."/>
            <person name="Liang C."/>
            <person name="Lipzen A."/>
            <person name="Lutzoni F."/>
            <person name="Magnuson J."/>
            <person name="Mondo S."/>
            <person name="Nolan M."/>
            <person name="Ohm R."/>
            <person name="Pangilinan J."/>
            <person name="Park H.-J."/>
            <person name="Ramirez L."/>
            <person name="Alfaro M."/>
            <person name="Sun H."/>
            <person name="Tritt A."/>
            <person name="Yoshinaga Y."/>
            <person name="Zwiers L.-H."/>
            <person name="Turgeon B."/>
            <person name="Goodwin S."/>
            <person name="Spatafora J."/>
            <person name="Crous P."/>
            <person name="Grigoriev I."/>
        </authorList>
    </citation>
    <scope>NUCLEOTIDE SEQUENCE</scope>
    <source>
        <strain evidence="1">CBS 690.94</strain>
    </source>
</reference>
<keyword evidence="2" id="KW-1185">Reference proteome</keyword>
<organism evidence="1 2">
    <name type="scientific">Karstenula rhodostoma CBS 690.94</name>
    <dbReference type="NCBI Taxonomy" id="1392251"/>
    <lineage>
        <taxon>Eukaryota</taxon>
        <taxon>Fungi</taxon>
        <taxon>Dikarya</taxon>
        <taxon>Ascomycota</taxon>
        <taxon>Pezizomycotina</taxon>
        <taxon>Dothideomycetes</taxon>
        <taxon>Pleosporomycetidae</taxon>
        <taxon>Pleosporales</taxon>
        <taxon>Massarineae</taxon>
        <taxon>Didymosphaeriaceae</taxon>
        <taxon>Karstenula</taxon>
    </lineage>
</organism>
<evidence type="ECO:0000313" key="1">
    <source>
        <dbReference type="EMBL" id="KAF2440014.1"/>
    </source>
</evidence>
<protein>
    <submittedName>
        <fullName evidence="1">Uncharacterized protein</fullName>
    </submittedName>
</protein>
<sequence length="177" mass="18711">MILARPGPSIICPARSFREITLVCATVVSKCVLVAAYNWAASVATPRAADVLNLFGALHSREGFAWSTTCVHVEEKQASDNLRGESAEAVAVEAGAVDETAVDEAVAMDGAVAVEEAVVAGEVAAVVFTRLTARSTSSQTETGLKYEVIAADDRASFAERRTMTSKACERWAAQCKK</sequence>
<accession>A0A9P4U6D3</accession>
<name>A0A9P4U6D3_9PLEO</name>
<comment type="caution">
    <text evidence="1">The sequence shown here is derived from an EMBL/GenBank/DDBJ whole genome shotgun (WGS) entry which is preliminary data.</text>
</comment>